<proteinExistence type="predicted"/>
<protein>
    <submittedName>
        <fullName evidence="1">Uncharacterized protein</fullName>
    </submittedName>
</protein>
<dbReference type="AlphaFoldDB" id="A0A645IP82"/>
<gene>
    <name evidence="1" type="ORF">SDC9_200529</name>
</gene>
<name>A0A645IP82_9ZZZZ</name>
<evidence type="ECO:0000313" key="1">
    <source>
        <dbReference type="EMBL" id="MPN52866.1"/>
    </source>
</evidence>
<organism evidence="1">
    <name type="scientific">bioreactor metagenome</name>
    <dbReference type="NCBI Taxonomy" id="1076179"/>
    <lineage>
        <taxon>unclassified sequences</taxon>
        <taxon>metagenomes</taxon>
        <taxon>ecological metagenomes</taxon>
    </lineage>
</organism>
<reference evidence="1" key="1">
    <citation type="submission" date="2019-08" db="EMBL/GenBank/DDBJ databases">
        <authorList>
            <person name="Kucharzyk K."/>
            <person name="Murdoch R.W."/>
            <person name="Higgins S."/>
            <person name="Loffler F."/>
        </authorList>
    </citation>
    <scope>NUCLEOTIDE SEQUENCE</scope>
</reference>
<dbReference type="EMBL" id="VSSQ01119381">
    <property type="protein sequence ID" value="MPN52866.1"/>
    <property type="molecule type" value="Genomic_DNA"/>
</dbReference>
<sequence>MLKNLYNLDSEREFVFTAIEIMKLDYNSLFRNYDGKVITWNQYEEIMRTFYDSPYSSIRVQGKKVYTDNGSGGYKEIDYRERTKETQKMLENNNNPIELNRKIKYR</sequence>
<comment type="caution">
    <text evidence="1">The sequence shown here is derived from an EMBL/GenBank/DDBJ whole genome shotgun (WGS) entry which is preliminary data.</text>
</comment>
<accession>A0A645IP82</accession>